<dbReference type="Proteomes" id="UP000286931">
    <property type="component" value="Unassembled WGS sequence"/>
</dbReference>
<gene>
    <name evidence="2" type="ORF">EHYA_10061</name>
</gene>
<dbReference type="AlphaFoldDB" id="A0A401Z606"/>
<dbReference type="RefSeq" id="WP_126643777.1">
    <property type="nucleotide sequence ID" value="NZ_BIFH01000060.1"/>
</dbReference>
<organism evidence="2 3">
    <name type="scientific">Embleya hyalina</name>
    <dbReference type="NCBI Taxonomy" id="516124"/>
    <lineage>
        <taxon>Bacteria</taxon>
        <taxon>Bacillati</taxon>
        <taxon>Actinomycetota</taxon>
        <taxon>Actinomycetes</taxon>
        <taxon>Kitasatosporales</taxon>
        <taxon>Streptomycetaceae</taxon>
        <taxon>Embleya</taxon>
    </lineage>
</organism>
<comment type="caution">
    <text evidence="2">The sequence shown here is derived from an EMBL/GenBank/DDBJ whole genome shotgun (WGS) entry which is preliminary data.</text>
</comment>
<keyword evidence="3" id="KW-1185">Reference proteome</keyword>
<evidence type="ECO:0000313" key="3">
    <source>
        <dbReference type="Proteomes" id="UP000286931"/>
    </source>
</evidence>
<evidence type="ECO:0000313" key="2">
    <source>
        <dbReference type="EMBL" id="GCE02284.1"/>
    </source>
</evidence>
<keyword evidence="1" id="KW-0472">Membrane</keyword>
<feature type="transmembrane region" description="Helical" evidence="1">
    <location>
        <begin position="69"/>
        <end position="88"/>
    </location>
</feature>
<evidence type="ECO:0008006" key="4">
    <source>
        <dbReference type="Google" id="ProtNLM"/>
    </source>
</evidence>
<reference evidence="2 3" key="1">
    <citation type="submission" date="2018-12" db="EMBL/GenBank/DDBJ databases">
        <title>Draft genome sequence of Embleya hyalina NBRC 13850T.</title>
        <authorList>
            <person name="Komaki H."/>
            <person name="Hosoyama A."/>
            <person name="Kimura A."/>
            <person name="Ichikawa N."/>
            <person name="Tamura T."/>
        </authorList>
    </citation>
    <scope>NUCLEOTIDE SEQUENCE [LARGE SCALE GENOMIC DNA]</scope>
    <source>
        <strain evidence="2 3">NBRC 13850</strain>
    </source>
</reference>
<accession>A0A401Z606</accession>
<name>A0A401Z606_9ACTN</name>
<dbReference type="InterPro" id="IPR025962">
    <property type="entry name" value="SdpI/YhfL"/>
</dbReference>
<proteinExistence type="predicted"/>
<feature type="transmembrane region" description="Helical" evidence="1">
    <location>
        <begin position="94"/>
        <end position="115"/>
    </location>
</feature>
<sequence length="129" mass="12661">MVDPSAGWALGTGLMALGGAVHFVRNEVARGNIRRNSAVGIRTKATMASDVAWEAGHASAGPLLTATYLTAYAAGAAAFTLALAVSLSGGGNSAVLVVPLVGMAAVLGLLTAAAVRANTAARQAARTSG</sequence>
<dbReference type="EMBL" id="BIFH01000060">
    <property type="protein sequence ID" value="GCE02284.1"/>
    <property type="molecule type" value="Genomic_DNA"/>
</dbReference>
<evidence type="ECO:0000256" key="1">
    <source>
        <dbReference type="SAM" id="Phobius"/>
    </source>
</evidence>
<dbReference type="Pfam" id="PF13630">
    <property type="entry name" value="SdpI"/>
    <property type="match status" value="1"/>
</dbReference>
<keyword evidence="1" id="KW-0812">Transmembrane</keyword>
<dbReference type="OrthoDB" id="4481397at2"/>
<feature type="transmembrane region" description="Helical" evidence="1">
    <location>
        <begin position="6"/>
        <end position="24"/>
    </location>
</feature>
<keyword evidence="1" id="KW-1133">Transmembrane helix</keyword>
<protein>
    <recommendedName>
        <fullName evidence="4">SdpI family protein</fullName>
    </recommendedName>
</protein>